<keyword evidence="1" id="KW-0732">Signal</keyword>
<dbReference type="InterPro" id="IPR052022">
    <property type="entry name" value="26kDa_periplasmic_antigen"/>
</dbReference>
<proteinExistence type="predicted"/>
<protein>
    <submittedName>
        <fullName evidence="2">SIMPL domain-containing protein</fullName>
    </submittedName>
</protein>
<dbReference type="PANTHER" id="PTHR34387">
    <property type="entry name" value="SLR1258 PROTEIN"/>
    <property type="match status" value="1"/>
</dbReference>
<reference evidence="3" key="1">
    <citation type="submission" date="2023-07" db="EMBL/GenBank/DDBJ databases">
        <title>Study on multiphase classification of strain Alteromonas salexigens isolated from the Yellow Sea.</title>
        <authorList>
            <person name="Sun L."/>
        </authorList>
    </citation>
    <scope>NUCLEOTIDE SEQUENCE [LARGE SCALE GENOMIC DNA]</scope>
    <source>
        <strain evidence="3">ASW11-19</strain>
    </source>
</reference>
<dbReference type="InterPro" id="IPR007497">
    <property type="entry name" value="SIMPL/DUF541"/>
</dbReference>
<evidence type="ECO:0000313" key="3">
    <source>
        <dbReference type="Proteomes" id="UP001209257"/>
    </source>
</evidence>
<dbReference type="Proteomes" id="UP001209257">
    <property type="component" value="Unassembled WGS sequence"/>
</dbReference>
<name>A0ABT2VMU5_9ALTE</name>
<feature type="signal peptide" evidence="1">
    <location>
        <begin position="1"/>
        <end position="23"/>
    </location>
</feature>
<organism evidence="2 3">
    <name type="scientific">Alteromonas salexigens</name>
    <dbReference type="NCBI Taxonomy" id="2982530"/>
    <lineage>
        <taxon>Bacteria</taxon>
        <taxon>Pseudomonadati</taxon>
        <taxon>Pseudomonadota</taxon>
        <taxon>Gammaproteobacteria</taxon>
        <taxon>Alteromonadales</taxon>
        <taxon>Alteromonadaceae</taxon>
        <taxon>Alteromonas/Salinimonas group</taxon>
        <taxon>Alteromonas</taxon>
    </lineage>
</organism>
<dbReference type="Gene3D" id="3.30.110.170">
    <property type="entry name" value="Protein of unknown function (DUF541), domain 1"/>
    <property type="match status" value="1"/>
</dbReference>
<sequence>MKNVLKSCAAALLLTVPAAQVMAQSSAVPAIHVQGQGSVAVTPDGYTVTFIFENSGETVAKLSQRLNHEVEEVVAFLQSKGIAETDIQSMQVGLHPRYENSPQGRKQSGFTLSREVQISHSDISSYDIIIDGVLARGVDRIQSFRFTSSQQDGAYDKALVAAIKDAKARASLMAAELDVALGKVLTVSESGGNAPVPMMHARSAESMSGALPGQQQVQAQLNVSFSIQQ</sequence>
<dbReference type="Gene3D" id="3.30.70.2970">
    <property type="entry name" value="Protein of unknown function (DUF541), domain 2"/>
    <property type="match status" value="1"/>
</dbReference>
<comment type="caution">
    <text evidence="2">The sequence shown here is derived from an EMBL/GenBank/DDBJ whole genome shotgun (WGS) entry which is preliminary data.</text>
</comment>
<keyword evidence="3" id="KW-1185">Reference proteome</keyword>
<evidence type="ECO:0000313" key="2">
    <source>
        <dbReference type="EMBL" id="MCU7554177.1"/>
    </source>
</evidence>
<dbReference type="PANTHER" id="PTHR34387:SF2">
    <property type="entry name" value="SLR1258 PROTEIN"/>
    <property type="match status" value="1"/>
</dbReference>
<accession>A0ABT2VMU5</accession>
<gene>
    <name evidence="2" type="ORF">OCL06_06165</name>
</gene>
<evidence type="ECO:0000256" key="1">
    <source>
        <dbReference type="SAM" id="SignalP"/>
    </source>
</evidence>
<feature type="chain" id="PRO_5045053351" evidence="1">
    <location>
        <begin position="24"/>
        <end position="229"/>
    </location>
</feature>
<dbReference type="EMBL" id="JAOTJC010000006">
    <property type="protein sequence ID" value="MCU7554177.1"/>
    <property type="molecule type" value="Genomic_DNA"/>
</dbReference>
<dbReference type="Pfam" id="PF04402">
    <property type="entry name" value="SIMPL"/>
    <property type="match status" value="1"/>
</dbReference>
<dbReference type="RefSeq" id="WP_262992861.1">
    <property type="nucleotide sequence ID" value="NZ_JAOTJC010000006.1"/>
</dbReference>